<comment type="similarity">
    <text evidence="2">Belongs to the JIP scaffold family.</text>
</comment>
<evidence type="ECO:0000259" key="7">
    <source>
        <dbReference type="PROSITE" id="PS50002"/>
    </source>
</evidence>
<dbReference type="GO" id="GO:0046328">
    <property type="term" value="P:regulation of JNK cascade"/>
    <property type="evidence" value="ECO:0007669"/>
    <property type="project" value="InterPro"/>
</dbReference>
<feature type="region of interest" description="Disordered" evidence="6">
    <location>
        <begin position="125"/>
        <end position="267"/>
    </location>
</feature>
<evidence type="ECO:0000256" key="4">
    <source>
        <dbReference type="ARBA" id="ARBA00022490"/>
    </source>
</evidence>
<evidence type="ECO:0000256" key="1">
    <source>
        <dbReference type="ARBA" id="ARBA00004496"/>
    </source>
</evidence>
<evidence type="ECO:0000313" key="8">
    <source>
        <dbReference type="Ensembl" id="ENSCPGP00000023953.1"/>
    </source>
</evidence>
<evidence type="ECO:0000256" key="2">
    <source>
        <dbReference type="ARBA" id="ARBA00009866"/>
    </source>
</evidence>
<dbReference type="Ensembl" id="ENSCPGT00000026176.1">
    <property type="protein sequence ID" value="ENSCPGP00000023953.1"/>
    <property type="gene ID" value="ENSCPGG00000016561.1"/>
</dbReference>
<feature type="region of interest" description="Disordered" evidence="6">
    <location>
        <begin position="305"/>
        <end position="328"/>
    </location>
</feature>
<dbReference type="GO" id="GO:0007254">
    <property type="term" value="P:JNK cascade"/>
    <property type="evidence" value="ECO:0007669"/>
    <property type="project" value="TreeGrafter"/>
</dbReference>
<feature type="compositionally biased region" description="Low complexity" evidence="6">
    <location>
        <begin position="125"/>
        <end position="136"/>
    </location>
</feature>
<dbReference type="GO" id="GO:0005078">
    <property type="term" value="F:MAP-kinase scaffold activity"/>
    <property type="evidence" value="ECO:0007669"/>
    <property type="project" value="TreeGrafter"/>
</dbReference>
<accession>A0A8C3KL27</accession>
<feature type="domain" description="SH3" evidence="7">
    <location>
        <begin position="505"/>
        <end position="566"/>
    </location>
</feature>
<dbReference type="InterPro" id="IPR011993">
    <property type="entry name" value="PH-like_dom_sf"/>
</dbReference>
<feature type="region of interest" description="Disordered" evidence="6">
    <location>
        <begin position="363"/>
        <end position="388"/>
    </location>
</feature>
<dbReference type="PROSITE" id="PS50002">
    <property type="entry name" value="SH3"/>
    <property type="match status" value="1"/>
</dbReference>
<keyword evidence="3 5" id="KW-0728">SH3 domain</keyword>
<dbReference type="InterPro" id="IPR047178">
    <property type="entry name" value="JIP1_scaffold"/>
</dbReference>
<dbReference type="Gene3D" id="2.30.29.30">
    <property type="entry name" value="Pleckstrin-homology domain (PH domain)/Phosphotyrosine-binding domain (PTB)"/>
    <property type="match status" value="1"/>
</dbReference>
<reference evidence="8" key="2">
    <citation type="submission" date="2025-09" db="UniProtKB">
        <authorList>
            <consortium name="Ensembl"/>
        </authorList>
    </citation>
    <scope>IDENTIFICATION</scope>
</reference>
<keyword evidence="4" id="KW-0963">Cytoplasm</keyword>
<feature type="compositionally biased region" description="Polar residues" evidence="6">
    <location>
        <begin position="158"/>
        <end position="178"/>
    </location>
</feature>
<keyword evidence="9" id="KW-1185">Reference proteome</keyword>
<dbReference type="InterPro" id="IPR035638">
    <property type="entry name" value="JIP1_SH3"/>
</dbReference>
<dbReference type="Pfam" id="PF00640">
    <property type="entry name" value="PID"/>
    <property type="match status" value="1"/>
</dbReference>
<name>A0A8C3KL27_9CHAR</name>
<dbReference type="InterPro" id="IPR006020">
    <property type="entry name" value="PTB/PI_dom"/>
</dbReference>
<protein>
    <submittedName>
        <fullName evidence="8">Mitogen-activated protein kinase 8 interacting protein 1</fullName>
    </submittedName>
</protein>
<dbReference type="Pfam" id="PF14604">
    <property type="entry name" value="SH3_9"/>
    <property type="match status" value="1"/>
</dbReference>
<sequence length="673" mass="74228">MRSPAVWWEQTQSPPEGASFPVFLPSKDWERLSLPADNTLHPPVGDRPISSPSRLTHDISLEEFEDEDLSEITDECGISLHCKESLATRGHVSRAGGGARAAGGGEASRLQAEMLQLDLIDAAGEAPAEEQTAPEPLQKDPPPPPAGTTDVYRPKRPTTLNLFPQVPRSQDTLNNNSLGKKHSWQERVSRSSSPLKTGEQTPPHDHVCLSDEVNHQNSTTSTKDRGTSTESPCRRTAATQMAPACVASSRPPEKHQNASRPPPHGASVVVVTSRGPEAHRDRIRYQTDVRLEATEEIYLTPVQKNSDPLETDKPFLSQSSENRMSISSDIDTSGYSALAGKTNPSISEEDEVLDYMSSPDKMNLPRASCGGGSSASRPGHNLQRASVSSDTSALSYDSVKYTLVVDENVQLELVSLKQCYSGYSDESDSATVYDNCVSSPYESAIGEEYEEDALKRDSVCLSEDSTPEADIHFSKKFLNVFMSGRARSSSAESFGLFSCMINGEEQEQTHRAVFRFVPRHADELELEVDDPLLVEVQAEDYWYEAYNMRTGDRGIFPAYYAIEVTKDPDHVTALAKSNDWVDQFRVKFLGSVQVPYHKGNDVLCAAMQKIATTRRLTVHFNPPSSCVLEISVRGVKIAVKADDSKEHSKVNKCSHFFQLKNISFCGYHPKNNK</sequence>
<feature type="compositionally biased region" description="Polar residues" evidence="6">
    <location>
        <begin position="316"/>
        <end position="328"/>
    </location>
</feature>
<dbReference type="PANTHER" id="PTHR47437:SF3">
    <property type="entry name" value="C-JUN-AMINO-TERMINAL KINASE-INTERACTING PROTEIN 1"/>
    <property type="match status" value="1"/>
</dbReference>
<evidence type="ECO:0000256" key="3">
    <source>
        <dbReference type="ARBA" id="ARBA00022443"/>
    </source>
</evidence>
<dbReference type="PANTHER" id="PTHR47437">
    <property type="entry name" value="JNK-INTERACTING PROTEIN 1-LIKE PROTEIN"/>
    <property type="match status" value="1"/>
</dbReference>
<dbReference type="Gene3D" id="2.30.30.40">
    <property type="entry name" value="SH3 Domains"/>
    <property type="match status" value="1"/>
</dbReference>
<dbReference type="GO" id="GO:0005737">
    <property type="term" value="C:cytoplasm"/>
    <property type="evidence" value="ECO:0007669"/>
    <property type="project" value="UniProtKB-SubCell"/>
</dbReference>
<evidence type="ECO:0000256" key="5">
    <source>
        <dbReference type="PROSITE-ProRule" id="PRU00192"/>
    </source>
</evidence>
<proteinExistence type="inferred from homology"/>
<dbReference type="InterPro" id="IPR001452">
    <property type="entry name" value="SH3_domain"/>
</dbReference>
<dbReference type="CDD" id="cd11943">
    <property type="entry name" value="SH3_JIP1"/>
    <property type="match status" value="1"/>
</dbReference>
<comment type="subcellular location">
    <subcellularLocation>
        <location evidence="1">Cytoplasm</location>
    </subcellularLocation>
</comment>
<organism evidence="8 9">
    <name type="scientific">Calidris pygmaea</name>
    <name type="common">Spoon-billed sandpiper</name>
    <dbReference type="NCBI Taxonomy" id="425635"/>
    <lineage>
        <taxon>Eukaryota</taxon>
        <taxon>Metazoa</taxon>
        <taxon>Chordata</taxon>
        <taxon>Craniata</taxon>
        <taxon>Vertebrata</taxon>
        <taxon>Euteleostomi</taxon>
        <taxon>Archelosauria</taxon>
        <taxon>Archosauria</taxon>
        <taxon>Dinosauria</taxon>
        <taxon>Saurischia</taxon>
        <taxon>Theropoda</taxon>
        <taxon>Coelurosauria</taxon>
        <taxon>Aves</taxon>
        <taxon>Neognathae</taxon>
        <taxon>Neoaves</taxon>
        <taxon>Charadriiformes</taxon>
        <taxon>Scolopacidae</taxon>
        <taxon>Calidris</taxon>
    </lineage>
</organism>
<dbReference type="FunFam" id="2.30.30.40:FF:000032">
    <property type="entry name" value="Putative C-Jun-amino-terminal kinase-interacting protein 2"/>
    <property type="match status" value="1"/>
</dbReference>
<reference evidence="8" key="1">
    <citation type="submission" date="2025-08" db="UniProtKB">
        <authorList>
            <consortium name="Ensembl"/>
        </authorList>
    </citation>
    <scope>IDENTIFICATION</scope>
</reference>
<dbReference type="AlphaFoldDB" id="A0A8C3KL27"/>
<evidence type="ECO:0000256" key="6">
    <source>
        <dbReference type="SAM" id="MobiDB-lite"/>
    </source>
</evidence>
<evidence type="ECO:0000313" key="9">
    <source>
        <dbReference type="Proteomes" id="UP000694419"/>
    </source>
</evidence>
<dbReference type="SUPFAM" id="SSF50729">
    <property type="entry name" value="PH domain-like"/>
    <property type="match status" value="1"/>
</dbReference>
<feature type="compositionally biased region" description="Basic and acidic residues" evidence="6">
    <location>
        <begin position="202"/>
        <end position="214"/>
    </location>
</feature>
<feature type="compositionally biased region" description="Polar residues" evidence="6">
    <location>
        <begin position="190"/>
        <end position="200"/>
    </location>
</feature>
<dbReference type="SMART" id="SM00326">
    <property type="entry name" value="SH3"/>
    <property type="match status" value="1"/>
</dbReference>
<dbReference type="GO" id="GO:0008432">
    <property type="term" value="F:JUN kinase binding"/>
    <property type="evidence" value="ECO:0007669"/>
    <property type="project" value="TreeGrafter"/>
</dbReference>
<dbReference type="Proteomes" id="UP000694419">
    <property type="component" value="Unplaced"/>
</dbReference>